<dbReference type="EMBL" id="CAEKDK010000008">
    <property type="protein sequence ID" value="CAB4289375.1"/>
    <property type="molecule type" value="Genomic_DNA"/>
</dbReference>
<evidence type="ECO:0000313" key="2">
    <source>
        <dbReference type="Proteomes" id="UP000507222"/>
    </source>
</evidence>
<reference evidence="1 2" key="1">
    <citation type="submission" date="2020-05" db="EMBL/GenBank/DDBJ databases">
        <authorList>
            <person name="Campoy J."/>
            <person name="Schneeberger K."/>
            <person name="Spophaly S."/>
        </authorList>
    </citation>
    <scope>NUCLEOTIDE SEQUENCE [LARGE SCALE GENOMIC DNA]</scope>
    <source>
        <strain evidence="1">PruArmRojPasFocal</strain>
    </source>
</reference>
<dbReference type="AlphaFoldDB" id="A0A6J5VPW2"/>
<organism evidence="1 2">
    <name type="scientific">Prunus armeniaca</name>
    <name type="common">Apricot</name>
    <name type="synonym">Armeniaca vulgaris</name>
    <dbReference type="NCBI Taxonomy" id="36596"/>
    <lineage>
        <taxon>Eukaryota</taxon>
        <taxon>Viridiplantae</taxon>
        <taxon>Streptophyta</taxon>
        <taxon>Embryophyta</taxon>
        <taxon>Tracheophyta</taxon>
        <taxon>Spermatophyta</taxon>
        <taxon>Magnoliopsida</taxon>
        <taxon>eudicotyledons</taxon>
        <taxon>Gunneridae</taxon>
        <taxon>Pentapetalae</taxon>
        <taxon>rosids</taxon>
        <taxon>fabids</taxon>
        <taxon>Rosales</taxon>
        <taxon>Rosaceae</taxon>
        <taxon>Amygdaloideae</taxon>
        <taxon>Amygdaleae</taxon>
        <taxon>Prunus</taxon>
    </lineage>
</organism>
<proteinExistence type="predicted"/>
<gene>
    <name evidence="1" type="ORF">CURHAP_LOCUS47994</name>
</gene>
<dbReference type="Proteomes" id="UP000507222">
    <property type="component" value="Unassembled WGS sequence"/>
</dbReference>
<sequence>MPSFQIWLASFEKVKEVFEFFKVHPNPSIARTLKQSIEWVQINAKWVHEIVGSEKNLVD</sequence>
<protein>
    <submittedName>
        <fullName evidence="1">Uncharacterized protein</fullName>
    </submittedName>
</protein>
<accession>A0A6J5VPW2</accession>
<name>A0A6J5VPW2_PRUAR</name>
<evidence type="ECO:0000313" key="1">
    <source>
        <dbReference type="EMBL" id="CAB4289375.1"/>
    </source>
</evidence>